<keyword evidence="1" id="KW-0812">Transmembrane</keyword>
<evidence type="ECO:0000256" key="1">
    <source>
        <dbReference type="SAM" id="Phobius"/>
    </source>
</evidence>
<dbReference type="EMBL" id="CP003382">
    <property type="protein sequence ID" value="AFZ66569.1"/>
    <property type="molecule type" value="Genomic_DNA"/>
</dbReference>
<keyword evidence="3" id="KW-1185">Reference proteome</keyword>
<dbReference type="HOGENOM" id="CLU_3098040_0_0_0"/>
<evidence type="ECO:0000313" key="3">
    <source>
        <dbReference type="Proteomes" id="UP000010467"/>
    </source>
</evidence>
<gene>
    <name evidence="2" type="ordered locus">Deipe_1005</name>
</gene>
<name>K9ZZE5_DEIPD</name>
<proteinExistence type="predicted"/>
<dbReference type="AlphaFoldDB" id="K9ZZE5"/>
<feature type="transmembrane region" description="Helical" evidence="1">
    <location>
        <begin position="28"/>
        <end position="47"/>
    </location>
</feature>
<dbReference type="Proteomes" id="UP000010467">
    <property type="component" value="Chromosome"/>
</dbReference>
<evidence type="ECO:0000313" key="2">
    <source>
        <dbReference type="EMBL" id="AFZ66569.1"/>
    </source>
</evidence>
<sequence length="51" mass="5866">MWQWGLDAALALWGGAYELRVRQRRIAWLARAWLPLALLFVLGGLSARSVW</sequence>
<protein>
    <submittedName>
        <fullName evidence="2">Uncharacterized protein</fullName>
    </submittedName>
</protein>
<dbReference type="KEGG" id="dpd:Deipe_1005"/>
<dbReference type="RefSeq" id="WP_015234879.1">
    <property type="nucleotide sequence ID" value="NC_019793.1"/>
</dbReference>
<dbReference type="STRING" id="937777.Deipe_1005"/>
<organism evidence="2 3">
    <name type="scientific">Deinococcus peraridilitoris (strain DSM 19664 / LMG 22246 / CIP 109416 / KR-200)</name>
    <dbReference type="NCBI Taxonomy" id="937777"/>
    <lineage>
        <taxon>Bacteria</taxon>
        <taxon>Thermotogati</taxon>
        <taxon>Deinococcota</taxon>
        <taxon>Deinococci</taxon>
        <taxon>Deinococcales</taxon>
        <taxon>Deinococcaceae</taxon>
        <taxon>Deinococcus</taxon>
    </lineage>
</organism>
<keyword evidence="1" id="KW-1133">Transmembrane helix</keyword>
<keyword evidence="1" id="KW-0472">Membrane</keyword>
<reference evidence="3" key="1">
    <citation type="submission" date="2012-03" db="EMBL/GenBank/DDBJ databases">
        <title>Complete sequence of chromosome of Deinococcus peraridilitoris DSM 19664.</title>
        <authorList>
            <person name="Lucas S."/>
            <person name="Copeland A."/>
            <person name="Lapidus A."/>
            <person name="Glavina del Rio T."/>
            <person name="Dalin E."/>
            <person name="Tice H."/>
            <person name="Bruce D."/>
            <person name="Goodwin L."/>
            <person name="Pitluck S."/>
            <person name="Peters L."/>
            <person name="Mikhailova N."/>
            <person name="Lu M."/>
            <person name="Kyrpides N."/>
            <person name="Mavromatis K."/>
            <person name="Ivanova N."/>
            <person name="Brettin T."/>
            <person name="Detter J.C."/>
            <person name="Han C."/>
            <person name="Larimer F."/>
            <person name="Land M."/>
            <person name="Hauser L."/>
            <person name="Markowitz V."/>
            <person name="Cheng J.-F."/>
            <person name="Hugenholtz P."/>
            <person name="Woyke T."/>
            <person name="Wu D."/>
            <person name="Pukall R."/>
            <person name="Steenblock K."/>
            <person name="Brambilla E."/>
            <person name="Klenk H.-P."/>
            <person name="Eisen J.A."/>
        </authorList>
    </citation>
    <scope>NUCLEOTIDE SEQUENCE [LARGE SCALE GENOMIC DNA]</scope>
    <source>
        <strain evidence="3">DSM 19664 / LMG 22246 / CIP 109416 / KR-200</strain>
    </source>
</reference>
<accession>K9ZZE5</accession>
<dbReference type="PATRIC" id="fig|937777.3.peg.1004"/>